<dbReference type="OrthoDB" id="278058at2759"/>
<feature type="signal peptide" evidence="1">
    <location>
        <begin position="1"/>
        <end position="22"/>
    </location>
</feature>
<feature type="chain" id="PRO_5040949720" evidence="1">
    <location>
        <begin position="23"/>
        <end position="416"/>
    </location>
</feature>
<reference evidence="2" key="1">
    <citation type="submission" date="2022-07" db="EMBL/GenBank/DDBJ databases">
        <title>Genome analysis of Parmales, a sister group of diatoms, reveals the evolutionary specialization of diatoms from phago-mixotrophs to photoautotrophs.</title>
        <authorList>
            <person name="Ban H."/>
            <person name="Sato S."/>
            <person name="Yoshikawa S."/>
            <person name="Kazumasa Y."/>
            <person name="Nakamura Y."/>
            <person name="Ichinomiya M."/>
            <person name="Saitoh K."/>
            <person name="Sato N."/>
            <person name="Blanc-Mathieu R."/>
            <person name="Endo H."/>
            <person name="Kuwata A."/>
            <person name="Ogata H."/>
        </authorList>
    </citation>
    <scope>NUCLEOTIDE SEQUENCE</scope>
</reference>
<keyword evidence="1" id="KW-0732">Signal</keyword>
<sequence length="416" mass="44791">MKLTCAATIAAMSGLAGVSVNAQDPASGWMAYAVGDISSTGAERITKLEMTWTVGAEPAKSSAFFSPWFGMDPADNLNLIQPVNPWSGGVFRGGSWSAYTEYYQWKPTKNSNSESFDVKSGDTLQGSLVYNEANDSYTLTQTCVETGATSTQEVAAQNGKKYTVPYVVYEKTFPCADYPPDEVVTFRDIVMECDGVDCADDVVWKVDVMDDNCNMEAHISDDQRSISITWDTSLESKYDSLSRAELHDLNYRGNWATQLNIPRPNEDVEVGLPTPVHPAKCAADVAKLAEDAASIKTSVDGVTATCDKTHSDECVSSLNDMLATVDLTLVDAEKAFSDCSDGTNSQCNEDISGIITVLGDASKDLEEDLADCVDIKIGSIKQCVKDVVETGKVAVGAVKDILVAFKDCKGESVSLF</sequence>
<dbReference type="AlphaFoldDB" id="A0A9W7DVT9"/>
<accession>A0A9W7DVT9</accession>
<proteinExistence type="predicted"/>
<dbReference type="EMBL" id="BRXZ01003321">
    <property type="protein sequence ID" value="GMH52543.1"/>
    <property type="molecule type" value="Genomic_DNA"/>
</dbReference>
<evidence type="ECO:0000313" key="3">
    <source>
        <dbReference type="Proteomes" id="UP001165082"/>
    </source>
</evidence>
<evidence type="ECO:0000313" key="2">
    <source>
        <dbReference type="EMBL" id="GMH52543.1"/>
    </source>
</evidence>
<comment type="caution">
    <text evidence="2">The sequence shown here is derived from an EMBL/GenBank/DDBJ whole genome shotgun (WGS) entry which is preliminary data.</text>
</comment>
<keyword evidence="3" id="KW-1185">Reference proteome</keyword>
<dbReference type="Proteomes" id="UP001165082">
    <property type="component" value="Unassembled WGS sequence"/>
</dbReference>
<dbReference type="Gene3D" id="2.60.120.700">
    <property type="entry name" value="Peptidase G1"/>
    <property type="match status" value="1"/>
</dbReference>
<protein>
    <submittedName>
        <fullName evidence="2">Uncharacterized protein</fullName>
    </submittedName>
</protein>
<gene>
    <name evidence="2" type="ORF">TrRE_jg11295</name>
</gene>
<organism evidence="2 3">
    <name type="scientific">Triparma retinervis</name>
    <dbReference type="NCBI Taxonomy" id="2557542"/>
    <lineage>
        <taxon>Eukaryota</taxon>
        <taxon>Sar</taxon>
        <taxon>Stramenopiles</taxon>
        <taxon>Ochrophyta</taxon>
        <taxon>Bolidophyceae</taxon>
        <taxon>Parmales</taxon>
        <taxon>Triparmaceae</taxon>
        <taxon>Triparma</taxon>
    </lineage>
</organism>
<name>A0A9W7DVT9_9STRA</name>
<evidence type="ECO:0000256" key="1">
    <source>
        <dbReference type="SAM" id="SignalP"/>
    </source>
</evidence>
<dbReference type="InterPro" id="IPR038656">
    <property type="entry name" value="Peptidase_G1_sf"/>
</dbReference>